<dbReference type="RefSeq" id="WP_086954935.1">
    <property type="nucleotide sequence ID" value="NZ_CAWNQC010000112.1"/>
</dbReference>
<dbReference type="Proteomes" id="UP000224871">
    <property type="component" value="Unassembled WGS sequence"/>
</dbReference>
<name>A0A1N6MRX9_9GAMM</name>
<dbReference type="EMBL" id="FTLG01000025">
    <property type="protein sequence ID" value="SIP71581.1"/>
    <property type="molecule type" value="Genomic_DNA"/>
</dbReference>
<accession>A0A1N6MRX9</accession>
<dbReference type="OrthoDB" id="828244at2"/>
<evidence type="ECO:0000313" key="4">
    <source>
        <dbReference type="Proteomes" id="UP000224871"/>
    </source>
</evidence>
<dbReference type="InterPro" id="IPR032581">
    <property type="entry name" value="DUF4917"/>
</dbReference>
<evidence type="ECO:0008006" key="5">
    <source>
        <dbReference type="Google" id="ProtNLM"/>
    </source>
</evidence>
<sequence>MVNHRESSEHDYNIYSWSEIPNYFKVEHLLIGNGASISLDKNFNYETLKDYVVDNIIGERELLKKYFLSLFEKFNTDDFELILRLVWQAAQVNYILDVKGKNRKLIRAYKGVRISLIKAVQGIHSEHSNIEWHFKKIATFLCSFQTIFSLNYDLILYWVTMYSNKIDRSKHQFKDCFDQFHEFRRDWQTFRNPYPWGSQQKSTLVFYPHGNLMLIKNIAGKEYKISNREDSNNLLDTILDTWEEGKYSPLFVSEGNSRQKIESIENSYYLNTVYQNVIPSLWKCMTIYGWAFGEHDIHILKQIGESQIEELAVSVFGKDDNAIYRNHVIHFVEKYINHPRRNNRTRHNKKLVTVRFFDCESQGCWKN</sequence>
<protein>
    <recommendedName>
        <fullName evidence="5">DUF4917 domain-containing protein</fullName>
    </recommendedName>
</protein>
<dbReference type="AlphaFoldDB" id="A0A1N6MRX9"/>
<evidence type="ECO:0000313" key="2">
    <source>
        <dbReference type="EMBL" id="SIP71581.1"/>
    </source>
</evidence>
<reference evidence="3" key="2">
    <citation type="submission" date="2016-12" db="EMBL/GenBank/DDBJ databases">
        <authorList>
            <person name="Gaudriault S."/>
        </authorList>
    </citation>
    <scope>NUCLEOTIDE SEQUENCE [LARGE SCALE GENOMIC DNA]</scope>
    <source>
        <strain evidence="3">HGB1681 (deposited as PTA-6826 in the American Type Culture Collection)</strain>
    </source>
</reference>
<evidence type="ECO:0000313" key="1">
    <source>
        <dbReference type="EMBL" id="PHM38571.1"/>
    </source>
</evidence>
<gene>
    <name evidence="1" type="ORF">Xinn_00268</name>
    <name evidence="2" type="ORF">XIS1_1200001</name>
</gene>
<proteinExistence type="predicted"/>
<keyword evidence="4" id="KW-1185">Reference proteome</keyword>
<organism evidence="2 3">
    <name type="scientific">Xenorhabdus innexi</name>
    <dbReference type="NCBI Taxonomy" id="290109"/>
    <lineage>
        <taxon>Bacteria</taxon>
        <taxon>Pseudomonadati</taxon>
        <taxon>Pseudomonadota</taxon>
        <taxon>Gammaproteobacteria</taxon>
        <taxon>Enterobacterales</taxon>
        <taxon>Morganellaceae</taxon>
        <taxon>Xenorhabdus</taxon>
    </lineage>
</organism>
<dbReference type="Pfam" id="PF16263">
    <property type="entry name" value="DUF4917"/>
    <property type="match status" value="1"/>
</dbReference>
<dbReference type="EMBL" id="NIBU01000002">
    <property type="protein sequence ID" value="PHM38571.1"/>
    <property type="molecule type" value="Genomic_DNA"/>
</dbReference>
<reference evidence="1 4" key="3">
    <citation type="journal article" date="2017" name="Nat. Microbiol.">
        <title>Natural product diversity associated with the nematode symbionts Photorhabdus and Xenorhabdus.</title>
        <authorList>
            <person name="Tobias N.J."/>
            <person name="Wolff H."/>
            <person name="Djahanschiri B."/>
            <person name="Grundmann F."/>
            <person name="Kronenwerth M."/>
            <person name="Shi Y.M."/>
            <person name="Simonyi S."/>
            <person name="Grun P."/>
            <person name="Shapiro-Ilan D."/>
            <person name="Pidot S.J."/>
            <person name="Stinear T.P."/>
            <person name="Ebersberger I."/>
            <person name="Bode H.B."/>
        </authorList>
    </citation>
    <scope>NUCLEOTIDE SEQUENCE [LARGE SCALE GENOMIC DNA]</scope>
    <source>
        <strain evidence="1 4">DSM 16336</strain>
    </source>
</reference>
<evidence type="ECO:0000313" key="3">
    <source>
        <dbReference type="Proteomes" id="UP000196435"/>
    </source>
</evidence>
<reference evidence="2" key="1">
    <citation type="submission" date="2016-12" db="EMBL/GenBank/DDBJ databases">
        <authorList>
            <person name="Song W.-J."/>
            <person name="Kurnit D.M."/>
        </authorList>
    </citation>
    <scope>NUCLEOTIDE SEQUENCE [LARGE SCALE GENOMIC DNA]</scope>
    <source>
        <strain evidence="2">HGB1681</strain>
    </source>
</reference>
<dbReference type="Proteomes" id="UP000196435">
    <property type="component" value="Unassembled WGS sequence"/>
</dbReference>